<comment type="caution">
    <text evidence="9">The sequence shown here is derived from an EMBL/GenBank/DDBJ whole genome shotgun (WGS) entry which is preliminary data.</text>
</comment>
<feature type="transmembrane region" description="Helical" evidence="7">
    <location>
        <begin position="182"/>
        <end position="199"/>
    </location>
</feature>
<dbReference type="Pfam" id="PF06808">
    <property type="entry name" value="DctM"/>
    <property type="match status" value="1"/>
</dbReference>
<organism evidence="9">
    <name type="scientific">marine sediment metagenome</name>
    <dbReference type="NCBI Taxonomy" id="412755"/>
    <lineage>
        <taxon>unclassified sequences</taxon>
        <taxon>metagenomes</taxon>
        <taxon>ecological metagenomes</taxon>
    </lineage>
</organism>
<gene>
    <name evidence="9" type="ORF">S06H3_36637</name>
</gene>
<proteinExistence type="predicted"/>
<reference evidence="9" key="1">
    <citation type="journal article" date="2014" name="Front. Microbiol.">
        <title>High frequency of phylogenetically diverse reductive dehalogenase-homologous genes in deep subseafloor sedimentary metagenomes.</title>
        <authorList>
            <person name="Kawai M."/>
            <person name="Futagami T."/>
            <person name="Toyoda A."/>
            <person name="Takaki Y."/>
            <person name="Nishi S."/>
            <person name="Hori S."/>
            <person name="Arai W."/>
            <person name="Tsubouchi T."/>
            <person name="Morono Y."/>
            <person name="Uchiyama I."/>
            <person name="Ito T."/>
            <person name="Fujiyama A."/>
            <person name="Inagaki F."/>
            <person name="Takami H."/>
        </authorList>
    </citation>
    <scope>NUCLEOTIDE SEQUENCE</scope>
    <source>
        <strain evidence="9">Expedition CK06-06</strain>
    </source>
</reference>
<dbReference type="EMBL" id="BARV01022209">
    <property type="protein sequence ID" value="GAI18690.1"/>
    <property type="molecule type" value="Genomic_DNA"/>
</dbReference>
<feature type="transmembrane region" description="Helical" evidence="7">
    <location>
        <begin position="129"/>
        <end position="161"/>
    </location>
</feature>
<evidence type="ECO:0000256" key="5">
    <source>
        <dbReference type="ARBA" id="ARBA00022989"/>
    </source>
</evidence>
<keyword evidence="5 7" id="KW-1133">Transmembrane helix</keyword>
<evidence type="ECO:0000256" key="7">
    <source>
        <dbReference type="SAM" id="Phobius"/>
    </source>
</evidence>
<feature type="non-terminal residue" evidence="9">
    <location>
        <position position="233"/>
    </location>
</feature>
<keyword evidence="6 7" id="KW-0472">Membrane</keyword>
<evidence type="ECO:0000256" key="1">
    <source>
        <dbReference type="ARBA" id="ARBA00004429"/>
    </source>
</evidence>
<evidence type="ECO:0000259" key="8">
    <source>
        <dbReference type="Pfam" id="PF06808"/>
    </source>
</evidence>
<keyword evidence="3" id="KW-0997">Cell inner membrane</keyword>
<evidence type="ECO:0000256" key="4">
    <source>
        <dbReference type="ARBA" id="ARBA00022692"/>
    </source>
</evidence>
<dbReference type="GO" id="GO:0005886">
    <property type="term" value="C:plasma membrane"/>
    <property type="evidence" value="ECO:0007669"/>
    <property type="project" value="UniProtKB-SubCell"/>
</dbReference>
<evidence type="ECO:0000313" key="9">
    <source>
        <dbReference type="EMBL" id="GAI18690.1"/>
    </source>
</evidence>
<feature type="transmembrane region" description="Helical" evidence="7">
    <location>
        <begin position="39"/>
        <end position="64"/>
    </location>
</feature>
<name>X1MVF3_9ZZZZ</name>
<evidence type="ECO:0000256" key="6">
    <source>
        <dbReference type="ARBA" id="ARBA00023136"/>
    </source>
</evidence>
<feature type="domain" description="TRAP C4-dicarboxylate transport system permease DctM subunit" evidence="8">
    <location>
        <begin position="2"/>
        <end position="226"/>
    </location>
</feature>
<dbReference type="GO" id="GO:0022857">
    <property type="term" value="F:transmembrane transporter activity"/>
    <property type="evidence" value="ECO:0007669"/>
    <property type="project" value="TreeGrafter"/>
</dbReference>
<sequence length="233" mass="24232">MATVGACAGFAAVCGSSMATAAAMGVVALPEMKKYKYDMALATGCIAAGGTMGILIPPSVTLIVYGLLTEQSVGQLFMAGIIPGTLEAVFYMVTIFIICKRRPLMGPPGQAASFGERVASLQNTWPVGVLFAIIMGGIYMGVFSPTEAGGIGAFGAFVFALSRRRLSWKNLNSALLETGKNTAMLLLIIVGANIFGYFLSVSRLPVELANLVADLAVSRYVILTAILGSDLAS</sequence>
<dbReference type="InterPro" id="IPR004681">
    <property type="entry name" value="TRAP_DctM"/>
</dbReference>
<dbReference type="InterPro" id="IPR010656">
    <property type="entry name" value="DctM"/>
</dbReference>
<evidence type="ECO:0000256" key="3">
    <source>
        <dbReference type="ARBA" id="ARBA00022519"/>
    </source>
</evidence>
<comment type="subcellular location">
    <subcellularLocation>
        <location evidence="1">Cell inner membrane</location>
        <topology evidence="1">Multi-pass membrane protein</topology>
    </subcellularLocation>
</comment>
<dbReference type="AlphaFoldDB" id="X1MVF3"/>
<evidence type="ECO:0000256" key="2">
    <source>
        <dbReference type="ARBA" id="ARBA00022475"/>
    </source>
</evidence>
<accession>X1MVF3</accession>
<dbReference type="PANTHER" id="PTHR33362:SF5">
    <property type="entry name" value="C4-DICARBOXYLATE TRAP TRANSPORTER LARGE PERMEASE PROTEIN DCTM"/>
    <property type="match status" value="1"/>
</dbReference>
<protein>
    <recommendedName>
        <fullName evidence="8">TRAP C4-dicarboxylate transport system permease DctM subunit domain-containing protein</fullName>
    </recommendedName>
</protein>
<dbReference type="PANTHER" id="PTHR33362">
    <property type="entry name" value="SIALIC ACID TRAP TRANSPORTER PERMEASE PROTEIN SIAT-RELATED"/>
    <property type="match status" value="1"/>
</dbReference>
<feature type="transmembrane region" description="Helical" evidence="7">
    <location>
        <begin position="76"/>
        <end position="98"/>
    </location>
</feature>
<keyword evidence="4 7" id="KW-0812">Transmembrane</keyword>
<keyword evidence="2" id="KW-1003">Cell membrane</keyword>